<evidence type="ECO:0000313" key="3">
    <source>
        <dbReference type="Proteomes" id="UP000596661"/>
    </source>
</evidence>
<dbReference type="AlphaFoldDB" id="A0A803QCD7"/>
<protein>
    <recommendedName>
        <fullName evidence="1">Transposase MuDR plant domain-containing protein</fullName>
    </recommendedName>
</protein>
<dbReference type="InterPro" id="IPR004332">
    <property type="entry name" value="Transposase_MuDR"/>
</dbReference>
<accession>A0A803QCD7</accession>
<dbReference type="EMBL" id="UZAU01000693">
    <property type="status" value="NOT_ANNOTATED_CDS"/>
    <property type="molecule type" value="Genomic_DNA"/>
</dbReference>
<dbReference type="EnsemblPlants" id="evm.model.08.792">
    <property type="protein sequence ID" value="cds.evm.model.08.792"/>
    <property type="gene ID" value="evm.TU.08.792"/>
</dbReference>
<evidence type="ECO:0000313" key="2">
    <source>
        <dbReference type="EnsemblPlants" id="cds.evm.model.08.792"/>
    </source>
</evidence>
<reference evidence="2" key="2">
    <citation type="submission" date="2021-03" db="UniProtKB">
        <authorList>
            <consortium name="EnsemblPlants"/>
        </authorList>
    </citation>
    <scope>IDENTIFICATION</scope>
</reference>
<dbReference type="Gramene" id="evm.model.08.792">
    <property type="protein sequence ID" value="cds.evm.model.08.792"/>
    <property type="gene ID" value="evm.TU.08.792"/>
</dbReference>
<sequence>MTRIVIYVQYNGEWKDEHGSYKWSPKNKEGISIIVDDSSTTFEMLLDKLYKKIGANQNDIELKISYLSVTLGENMTPLILRGDECLAAYLLGCGENNCRTALPVELIKKDRGEKDIESCTKEIEQPLVDNYIDREFYFEENVCDIASTPRESGVNLDCEFSDHLNKSTTGSFPTPNHSQEELMTENHIDPFDYLLEHSDQQNQLISEDIFSFTDGSNLAIGQEFKNKDEVKFTLKNIAMKAFFQMNAKSTKSLYVTKCIDKSCKWAVRVAKVSNSERFSIRTYCNTHTCSLISRKRKHRQASAKVVANVVRSSFDGQKETLKPKVIMTIMQNNHMGITY</sequence>
<reference evidence="2" key="1">
    <citation type="submission" date="2018-11" db="EMBL/GenBank/DDBJ databases">
        <authorList>
            <person name="Grassa J C."/>
        </authorList>
    </citation>
    <scope>NUCLEOTIDE SEQUENCE [LARGE SCALE GENOMIC DNA]</scope>
</reference>
<organism evidence="2 3">
    <name type="scientific">Cannabis sativa</name>
    <name type="common">Hemp</name>
    <name type="synonym">Marijuana</name>
    <dbReference type="NCBI Taxonomy" id="3483"/>
    <lineage>
        <taxon>Eukaryota</taxon>
        <taxon>Viridiplantae</taxon>
        <taxon>Streptophyta</taxon>
        <taxon>Embryophyta</taxon>
        <taxon>Tracheophyta</taxon>
        <taxon>Spermatophyta</taxon>
        <taxon>Magnoliopsida</taxon>
        <taxon>eudicotyledons</taxon>
        <taxon>Gunneridae</taxon>
        <taxon>Pentapetalae</taxon>
        <taxon>rosids</taxon>
        <taxon>fabids</taxon>
        <taxon>Rosales</taxon>
        <taxon>Cannabaceae</taxon>
        <taxon>Cannabis</taxon>
    </lineage>
</organism>
<evidence type="ECO:0000259" key="1">
    <source>
        <dbReference type="Pfam" id="PF03108"/>
    </source>
</evidence>
<name>A0A803QCD7_CANSA</name>
<dbReference type="Proteomes" id="UP000596661">
    <property type="component" value="Chromosome 8"/>
</dbReference>
<dbReference type="OMA" id="IMYSELV"/>
<proteinExistence type="predicted"/>
<keyword evidence="3" id="KW-1185">Reference proteome</keyword>
<dbReference type="Pfam" id="PF03108">
    <property type="entry name" value="DBD_Tnp_Mut"/>
    <property type="match status" value="1"/>
</dbReference>
<feature type="domain" description="Transposase MuDR plant" evidence="1">
    <location>
        <begin position="218"/>
        <end position="280"/>
    </location>
</feature>